<protein>
    <submittedName>
        <fullName evidence="1">Uncharacterized protein</fullName>
    </submittedName>
</protein>
<evidence type="ECO:0000313" key="1">
    <source>
        <dbReference type="EMBL" id="JAD55632.1"/>
    </source>
</evidence>
<dbReference type="EMBL" id="GBRH01242263">
    <property type="protein sequence ID" value="JAD55632.1"/>
    <property type="molecule type" value="Transcribed_RNA"/>
</dbReference>
<accession>A0A0A9B8N7</accession>
<sequence length="41" mass="4737">MHISLFEMLSLCFTISFRAIFCGSLTSLLKSEFLTFECHEC</sequence>
<name>A0A0A9B8N7_ARUDO</name>
<proteinExistence type="predicted"/>
<organism evidence="1">
    <name type="scientific">Arundo donax</name>
    <name type="common">Giant reed</name>
    <name type="synonym">Donax arundinaceus</name>
    <dbReference type="NCBI Taxonomy" id="35708"/>
    <lineage>
        <taxon>Eukaryota</taxon>
        <taxon>Viridiplantae</taxon>
        <taxon>Streptophyta</taxon>
        <taxon>Embryophyta</taxon>
        <taxon>Tracheophyta</taxon>
        <taxon>Spermatophyta</taxon>
        <taxon>Magnoliopsida</taxon>
        <taxon>Liliopsida</taxon>
        <taxon>Poales</taxon>
        <taxon>Poaceae</taxon>
        <taxon>PACMAD clade</taxon>
        <taxon>Arundinoideae</taxon>
        <taxon>Arundineae</taxon>
        <taxon>Arundo</taxon>
    </lineage>
</organism>
<dbReference type="AlphaFoldDB" id="A0A0A9B8N7"/>
<reference evidence="1" key="1">
    <citation type="submission" date="2014-09" db="EMBL/GenBank/DDBJ databases">
        <authorList>
            <person name="Magalhaes I.L.F."/>
            <person name="Oliveira U."/>
            <person name="Santos F.R."/>
            <person name="Vidigal T.H.D.A."/>
            <person name="Brescovit A.D."/>
            <person name="Santos A.J."/>
        </authorList>
    </citation>
    <scope>NUCLEOTIDE SEQUENCE</scope>
    <source>
        <tissue evidence="1">Shoot tissue taken approximately 20 cm above the soil surface</tissue>
    </source>
</reference>
<reference evidence="1" key="2">
    <citation type="journal article" date="2015" name="Data Brief">
        <title>Shoot transcriptome of the giant reed, Arundo donax.</title>
        <authorList>
            <person name="Barrero R.A."/>
            <person name="Guerrero F.D."/>
            <person name="Moolhuijzen P."/>
            <person name="Goolsby J.A."/>
            <person name="Tidwell J."/>
            <person name="Bellgard S.E."/>
            <person name="Bellgard M.I."/>
        </authorList>
    </citation>
    <scope>NUCLEOTIDE SEQUENCE</scope>
    <source>
        <tissue evidence="1">Shoot tissue taken approximately 20 cm above the soil surface</tissue>
    </source>
</reference>